<comment type="caution">
    <text evidence="3">The sequence shown here is derived from an EMBL/GenBank/DDBJ whole genome shotgun (WGS) entry which is preliminary data.</text>
</comment>
<dbReference type="RefSeq" id="WP_271888549.1">
    <property type="nucleotide sequence ID" value="NZ_JAQBIE010000008.1"/>
</dbReference>
<dbReference type="Gene3D" id="3.40.190.150">
    <property type="entry name" value="Bordetella uptake gene, domain 1"/>
    <property type="match status" value="1"/>
</dbReference>
<dbReference type="Proteomes" id="UP001165641">
    <property type="component" value="Unassembled WGS sequence"/>
</dbReference>
<feature type="signal peptide" evidence="2">
    <location>
        <begin position="1"/>
        <end position="27"/>
    </location>
</feature>
<protein>
    <submittedName>
        <fullName evidence="3">Tripartite tricarboxylate transporter substrate binding protein</fullName>
    </submittedName>
</protein>
<dbReference type="SUPFAM" id="SSF53850">
    <property type="entry name" value="Periplasmic binding protein-like II"/>
    <property type="match status" value="1"/>
</dbReference>
<sequence>MTKTILSMAKATTAVCALVFAAGSALAQEYPDRPISMVVPWAAGGGTDVVARIVAAGLEEQLDATVNVVNRTGGGGVVGHSAIADAKPDGYTIGFITAEINMMHHLGMTDLDHGSYKLIAMINGEPAGVHVRADSEYQNMQELLDAIAAGDERMTSSGTAAGGVYHLALGGMLMEAGLAPDAVIWVPSQGAAPALQELVADATDFVMTQLPEAQSIVDAGQARTLAVMASERLPGFEDVPTLQEATGLDFTMSGMRALAVPADTPDDIVAQLTEAAATLVESDSFRERMEQGGYGIHYLNGQDLTALLDTRDAQMGEIIQALGLSR</sequence>
<evidence type="ECO:0000256" key="2">
    <source>
        <dbReference type="SAM" id="SignalP"/>
    </source>
</evidence>
<feature type="chain" id="PRO_5045564200" evidence="2">
    <location>
        <begin position="28"/>
        <end position="326"/>
    </location>
</feature>
<gene>
    <name evidence="3" type="ORF">PAF17_07860</name>
</gene>
<dbReference type="InterPro" id="IPR005064">
    <property type="entry name" value="BUG"/>
</dbReference>
<dbReference type="PIRSF" id="PIRSF017082">
    <property type="entry name" value="YflP"/>
    <property type="match status" value="1"/>
</dbReference>
<evidence type="ECO:0000313" key="4">
    <source>
        <dbReference type="Proteomes" id="UP001165641"/>
    </source>
</evidence>
<accession>A0ABT4ZDI6</accession>
<dbReference type="CDD" id="cd07012">
    <property type="entry name" value="PBP2_Bug_TTT"/>
    <property type="match status" value="1"/>
</dbReference>
<dbReference type="InterPro" id="IPR042100">
    <property type="entry name" value="Bug_dom1"/>
</dbReference>
<reference evidence="3" key="1">
    <citation type="submission" date="2022-12" db="EMBL/GenBank/DDBJ databases">
        <title>Paracoccus onchidii sp. nov., isolated from a marine invertebrate from the South China Sea.</title>
        <authorList>
            <person name="Xu S."/>
            <person name="Liu Z."/>
            <person name="Xu Y."/>
        </authorList>
    </citation>
    <scope>NUCLEOTIDE SEQUENCE</scope>
    <source>
        <strain evidence="3">Z330</strain>
    </source>
</reference>
<evidence type="ECO:0000256" key="1">
    <source>
        <dbReference type="ARBA" id="ARBA00006987"/>
    </source>
</evidence>
<dbReference type="PANTHER" id="PTHR42928:SF5">
    <property type="entry name" value="BLR1237 PROTEIN"/>
    <property type="match status" value="1"/>
</dbReference>
<keyword evidence="2" id="KW-0732">Signal</keyword>
<dbReference type="Gene3D" id="3.40.190.10">
    <property type="entry name" value="Periplasmic binding protein-like II"/>
    <property type="match status" value="1"/>
</dbReference>
<comment type="similarity">
    <text evidence="1">Belongs to the UPF0065 (bug) family.</text>
</comment>
<evidence type="ECO:0000313" key="3">
    <source>
        <dbReference type="EMBL" id="MDB6177427.1"/>
    </source>
</evidence>
<name>A0ABT4ZDI6_9RHOB</name>
<organism evidence="3 4">
    <name type="scientific">Paracoccus onchidii</name>
    <dbReference type="NCBI Taxonomy" id="3017813"/>
    <lineage>
        <taxon>Bacteria</taxon>
        <taxon>Pseudomonadati</taxon>
        <taxon>Pseudomonadota</taxon>
        <taxon>Alphaproteobacteria</taxon>
        <taxon>Rhodobacterales</taxon>
        <taxon>Paracoccaceae</taxon>
        <taxon>Paracoccus</taxon>
    </lineage>
</organism>
<dbReference type="EMBL" id="JAQBIE010000008">
    <property type="protein sequence ID" value="MDB6177427.1"/>
    <property type="molecule type" value="Genomic_DNA"/>
</dbReference>
<proteinExistence type="inferred from homology"/>
<keyword evidence="4" id="KW-1185">Reference proteome</keyword>
<dbReference type="Pfam" id="PF03401">
    <property type="entry name" value="TctC"/>
    <property type="match status" value="1"/>
</dbReference>
<dbReference type="PANTHER" id="PTHR42928">
    <property type="entry name" value="TRICARBOXYLATE-BINDING PROTEIN"/>
    <property type="match status" value="1"/>
</dbReference>